<dbReference type="InParanoid" id="A0A0R0LDF0"/>
<keyword evidence="1" id="KW-1133">Transmembrane helix</keyword>
<dbReference type="EnsemblPlants" id="KRH74824">
    <property type="protein sequence ID" value="KRH74824"/>
    <property type="gene ID" value="GLYMA_01G044700"/>
</dbReference>
<protein>
    <submittedName>
        <fullName evidence="2 3">Uncharacterized protein</fullName>
    </submittedName>
</protein>
<gene>
    <name evidence="2" type="ORF">GLYMA_01G044700</name>
</gene>
<name>A0A0R0LDF0_SOYBN</name>
<dbReference type="SMR" id="A0A0R0LDF0"/>
<keyword evidence="4" id="KW-1185">Reference proteome</keyword>
<reference evidence="3" key="2">
    <citation type="submission" date="2018-02" db="UniProtKB">
        <authorList>
            <consortium name="EnsemblPlants"/>
        </authorList>
    </citation>
    <scope>IDENTIFICATION</scope>
    <source>
        <strain evidence="3">Williams 82</strain>
    </source>
</reference>
<dbReference type="AlphaFoldDB" id="A0A0R0LDF0"/>
<sequence length="231" mass="26499">MKNNSYTQTTYAFVIHIHVHMALERQTEAIYGIENYSSTGSNIASSIDGYHNLTPELSHQVIRATNICQRESLGLVEENKSLMETRMHALRQCLNQNMCMESKLNKSVTSLLLMILLYGVAYCWSSSCFGQQRYEGHMQKVAQEIGQNNGQRGILLLEFQQAKIAMEELKVELERMVGYDAQYEIQAKVDNLKHCFGLLRCGVETITRQLDDFFDEIVEGRKMLLNMCSHK</sequence>
<dbReference type="Gramene" id="KRH74824">
    <property type="protein sequence ID" value="KRH74824"/>
    <property type="gene ID" value="GLYMA_01G044700"/>
</dbReference>
<evidence type="ECO:0000256" key="1">
    <source>
        <dbReference type="SAM" id="Phobius"/>
    </source>
</evidence>
<proteinExistence type="predicted"/>
<reference evidence="2 3" key="1">
    <citation type="journal article" date="2010" name="Nature">
        <title>Genome sequence of the palaeopolyploid soybean.</title>
        <authorList>
            <person name="Schmutz J."/>
            <person name="Cannon S.B."/>
            <person name="Schlueter J."/>
            <person name="Ma J."/>
            <person name="Mitros T."/>
            <person name="Nelson W."/>
            <person name="Hyten D.L."/>
            <person name="Song Q."/>
            <person name="Thelen J.J."/>
            <person name="Cheng J."/>
            <person name="Xu D."/>
            <person name="Hellsten U."/>
            <person name="May G.D."/>
            <person name="Yu Y."/>
            <person name="Sakurai T."/>
            <person name="Umezawa T."/>
            <person name="Bhattacharyya M.K."/>
            <person name="Sandhu D."/>
            <person name="Valliyodan B."/>
            <person name="Lindquist E."/>
            <person name="Peto M."/>
            <person name="Grant D."/>
            <person name="Shu S."/>
            <person name="Goodstein D."/>
            <person name="Barry K."/>
            <person name="Futrell-Griggs M."/>
            <person name="Abernathy B."/>
            <person name="Du J."/>
            <person name="Tian Z."/>
            <person name="Zhu L."/>
            <person name="Gill N."/>
            <person name="Joshi T."/>
            <person name="Libault M."/>
            <person name="Sethuraman A."/>
            <person name="Zhang X.-C."/>
            <person name="Shinozaki K."/>
            <person name="Nguyen H.T."/>
            <person name="Wing R.A."/>
            <person name="Cregan P."/>
            <person name="Specht J."/>
            <person name="Grimwood J."/>
            <person name="Rokhsar D."/>
            <person name="Stacey G."/>
            <person name="Shoemaker R.C."/>
            <person name="Jackson S.A."/>
        </authorList>
    </citation>
    <scope>NUCLEOTIDE SEQUENCE</scope>
    <source>
        <strain evidence="3">cv. Williams 82</strain>
        <tissue evidence="2">Callus</tissue>
    </source>
</reference>
<evidence type="ECO:0000313" key="4">
    <source>
        <dbReference type="Proteomes" id="UP000008827"/>
    </source>
</evidence>
<accession>A0A0R0LDF0</accession>
<dbReference type="PANTHER" id="PTHR31509">
    <property type="entry name" value="BPS1-LIKE PROTEIN"/>
    <property type="match status" value="1"/>
</dbReference>
<keyword evidence="1" id="KW-0472">Membrane</keyword>
<reference evidence="2" key="3">
    <citation type="submission" date="2018-07" db="EMBL/GenBank/DDBJ databases">
        <title>WGS assembly of Glycine max.</title>
        <authorList>
            <person name="Schmutz J."/>
            <person name="Cannon S."/>
            <person name="Schlueter J."/>
            <person name="Ma J."/>
            <person name="Mitros T."/>
            <person name="Nelson W."/>
            <person name="Hyten D."/>
            <person name="Song Q."/>
            <person name="Thelen J."/>
            <person name="Cheng J."/>
            <person name="Xu D."/>
            <person name="Hellsten U."/>
            <person name="May G."/>
            <person name="Yu Y."/>
            <person name="Sakurai T."/>
            <person name="Umezawa T."/>
            <person name="Bhattacharyya M."/>
            <person name="Sandhu D."/>
            <person name="Valliyodan B."/>
            <person name="Lindquist E."/>
            <person name="Peto M."/>
            <person name="Grant D."/>
            <person name="Shu S."/>
            <person name="Goodstein D."/>
            <person name="Barry K."/>
            <person name="Futrell-Griggs M."/>
            <person name="Abernathy B."/>
            <person name="Du J."/>
            <person name="Tian Z."/>
            <person name="Zhu L."/>
            <person name="Gill N."/>
            <person name="Joshi T."/>
            <person name="Libault M."/>
            <person name="Sethuraman A."/>
            <person name="Zhang X."/>
            <person name="Shinozaki K."/>
            <person name="Nguyen H."/>
            <person name="Wing R."/>
            <person name="Cregan P."/>
            <person name="Specht J."/>
            <person name="Grimwood J."/>
            <person name="Rokhsar D."/>
            <person name="Stacey G."/>
            <person name="Shoemaker R."/>
            <person name="Jackson S."/>
        </authorList>
    </citation>
    <scope>NUCLEOTIDE SEQUENCE</scope>
    <source>
        <tissue evidence="2">Callus</tissue>
    </source>
</reference>
<dbReference type="EMBL" id="CM000834">
    <property type="protein sequence ID" value="KRH74824.1"/>
    <property type="molecule type" value="Genomic_DNA"/>
</dbReference>
<dbReference type="Proteomes" id="UP000008827">
    <property type="component" value="Chromosome 1"/>
</dbReference>
<keyword evidence="1" id="KW-0812">Transmembrane</keyword>
<evidence type="ECO:0000313" key="3">
    <source>
        <dbReference type="EnsemblPlants" id="KRH74824"/>
    </source>
</evidence>
<evidence type="ECO:0000313" key="2">
    <source>
        <dbReference type="EMBL" id="KRH74824.1"/>
    </source>
</evidence>
<feature type="transmembrane region" description="Helical" evidence="1">
    <location>
        <begin position="108"/>
        <end position="127"/>
    </location>
</feature>
<organism evidence="2">
    <name type="scientific">Glycine max</name>
    <name type="common">Soybean</name>
    <name type="synonym">Glycine hispida</name>
    <dbReference type="NCBI Taxonomy" id="3847"/>
    <lineage>
        <taxon>Eukaryota</taxon>
        <taxon>Viridiplantae</taxon>
        <taxon>Streptophyta</taxon>
        <taxon>Embryophyta</taxon>
        <taxon>Tracheophyta</taxon>
        <taxon>Spermatophyta</taxon>
        <taxon>Magnoliopsida</taxon>
        <taxon>eudicotyledons</taxon>
        <taxon>Gunneridae</taxon>
        <taxon>Pentapetalae</taxon>
        <taxon>rosids</taxon>
        <taxon>fabids</taxon>
        <taxon>Fabales</taxon>
        <taxon>Fabaceae</taxon>
        <taxon>Papilionoideae</taxon>
        <taxon>50 kb inversion clade</taxon>
        <taxon>NPAAA clade</taxon>
        <taxon>indigoferoid/millettioid clade</taxon>
        <taxon>Phaseoleae</taxon>
        <taxon>Glycine</taxon>
        <taxon>Glycine subgen. Soja</taxon>
    </lineage>
</organism>